<protein>
    <submittedName>
        <fullName evidence="3">VCBS domain-containing protein</fullName>
    </submittedName>
</protein>
<evidence type="ECO:0000313" key="3">
    <source>
        <dbReference type="EMBL" id="MCL6699680.1"/>
    </source>
</evidence>
<gene>
    <name evidence="3" type="ORF">LZ496_12920</name>
</gene>
<dbReference type="NCBIfam" id="TIGR01965">
    <property type="entry name" value="VCBS_repeat"/>
    <property type="match status" value="2"/>
</dbReference>
<feature type="domain" description="RapA2 cadherin-like" evidence="2">
    <location>
        <begin position="248"/>
        <end position="307"/>
    </location>
</feature>
<dbReference type="RefSeq" id="WP_249905140.1">
    <property type="nucleotide sequence ID" value="NZ_JAMGBA010000004.1"/>
</dbReference>
<feature type="domain" description="RapA2 cadherin-like" evidence="2">
    <location>
        <begin position="126"/>
        <end position="211"/>
    </location>
</feature>
<dbReference type="InterPro" id="IPR010221">
    <property type="entry name" value="VCBS_dom"/>
</dbReference>
<dbReference type="Gene3D" id="2.150.10.10">
    <property type="entry name" value="Serralysin-like metalloprotease, C-terminal"/>
    <property type="match status" value="1"/>
</dbReference>
<dbReference type="InterPro" id="IPR040853">
    <property type="entry name" value="RapA2_cadherin-like"/>
</dbReference>
<name>A0ABT0RXC7_9SPHN</name>
<evidence type="ECO:0000256" key="1">
    <source>
        <dbReference type="SAM" id="MobiDB-lite"/>
    </source>
</evidence>
<dbReference type="Gene3D" id="2.60.40.10">
    <property type="entry name" value="Immunoglobulins"/>
    <property type="match status" value="1"/>
</dbReference>
<sequence length="658" mass="65966">DEGASDLAGAATENAVDDVTPAQDTPATGQIVFSDVDAGDTPDASVSTAAADVGLVYTPDGGAPSALPVGLDADAIREAFSITTAGAWTYDPSGLDLEALGSGDTIELTYSVVVTDDEGLTDTVDVVITITGTNDAPVAVADTNATDPVVEAGVIAGDALAAGNVLTNDTDVDTGATKLVSAVNGLGTNVGAAVGGTYGSVTINADGSYSYSLNNADADTNALYQGQVVQDQFTYTMVDDFGATSTTTLTITITGTNDAPTVTALTGSVGEDGPTFSQNLLSGAADVDAGTTLNVVNADTSVTTSDGRTLTLGTHYTVSGSTFALTSAGFALFNSMPAGDTDTLVFHFGVSDSITTTPNTLTVTVNGAAEAAPTPVANDDVLYISSGTNPTTFSLSSFLGNDVLNGATFSIAAGQSATYDATTQTITLSSANPAPFTYTLTNAGGTDTATVTINVVQVTGGADPINLSADTYAASYFDLKNGADSFTGSIVIIGAGGDDRVFGGAADDKLDTKGGNNVMTGDAGSDDFILTNWSGMTNHVTDFEAGTSSTTVDQLHIDVGSLANEFSVGNNNTTIDAGELFINSTTSFANTAAVQAYIDSQAVSQGAMFVVYNAALGHAAVYYDANPSVAGGAVLVTELDNISLAGLGNVNSGDFLFI</sequence>
<feature type="non-terminal residue" evidence="3">
    <location>
        <position position="1"/>
    </location>
</feature>
<evidence type="ECO:0000259" key="2">
    <source>
        <dbReference type="Pfam" id="PF17803"/>
    </source>
</evidence>
<dbReference type="Proteomes" id="UP001203410">
    <property type="component" value="Unassembled WGS sequence"/>
</dbReference>
<feature type="region of interest" description="Disordered" evidence="1">
    <location>
        <begin position="1"/>
        <end position="26"/>
    </location>
</feature>
<dbReference type="Pfam" id="PF17803">
    <property type="entry name" value="Cadherin_4"/>
    <property type="match status" value="2"/>
</dbReference>
<proteinExistence type="predicted"/>
<dbReference type="InterPro" id="IPR011049">
    <property type="entry name" value="Serralysin-like_metalloprot_C"/>
</dbReference>
<evidence type="ECO:0000313" key="4">
    <source>
        <dbReference type="Proteomes" id="UP001203410"/>
    </source>
</evidence>
<keyword evidence="4" id="KW-1185">Reference proteome</keyword>
<dbReference type="InterPro" id="IPR013783">
    <property type="entry name" value="Ig-like_fold"/>
</dbReference>
<dbReference type="EMBL" id="JAMGBA010000004">
    <property type="protein sequence ID" value="MCL6699680.1"/>
    <property type="molecule type" value="Genomic_DNA"/>
</dbReference>
<comment type="caution">
    <text evidence="3">The sequence shown here is derived from an EMBL/GenBank/DDBJ whole genome shotgun (WGS) entry which is preliminary data.</text>
</comment>
<accession>A0ABT0RXC7</accession>
<dbReference type="SUPFAM" id="SSF51120">
    <property type="entry name" value="beta-Roll"/>
    <property type="match status" value="1"/>
</dbReference>
<organism evidence="3 4">
    <name type="scientific">Sphingomonas caseinilyticus</name>
    <dbReference type="NCBI Taxonomy" id="2908205"/>
    <lineage>
        <taxon>Bacteria</taxon>
        <taxon>Pseudomonadati</taxon>
        <taxon>Pseudomonadota</taxon>
        <taxon>Alphaproteobacteria</taxon>
        <taxon>Sphingomonadales</taxon>
        <taxon>Sphingomonadaceae</taxon>
        <taxon>Sphingomonas</taxon>
    </lineage>
</organism>
<reference evidence="3 4" key="1">
    <citation type="submission" date="2022-05" db="EMBL/GenBank/DDBJ databases">
        <authorList>
            <person name="Jo J.-H."/>
            <person name="Im W.-T."/>
        </authorList>
    </citation>
    <scope>NUCLEOTIDE SEQUENCE [LARGE SCALE GENOMIC DNA]</scope>
    <source>
        <strain evidence="3 4">NSE70-1</strain>
    </source>
</reference>